<keyword evidence="4" id="KW-1185">Reference proteome</keyword>
<comment type="caution">
    <text evidence="3">The sequence shown here is derived from an EMBL/GenBank/DDBJ whole genome shotgun (WGS) entry which is preliminary data.</text>
</comment>
<protein>
    <submittedName>
        <fullName evidence="3">Uncharacterized protein</fullName>
    </submittedName>
</protein>
<organism evidence="3 4">
    <name type="scientific">Owenia fusiformis</name>
    <name type="common">Polychaete worm</name>
    <dbReference type="NCBI Taxonomy" id="6347"/>
    <lineage>
        <taxon>Eukaryota</taxon>
        <taxon>Metazoa</taxon>
        <taxon>Spiralia</taxon>
        <taxon>Lophotrochozoa</taxon>
        <taxon>Annelida</taxon>
        <taxon>Polychaeta</taxon>
        <taxon>Sedentaria</taxon>
        <taxon>Canalipalpata</taxon>
        <taxon>Sabellida</taxon>
        <taxon>Oweniida</taxon>
        <taxon>Oweniidae</taxon>
        <taxon>Owenia</taxon>
    </lineage>
</organism>
<dbReference type="Gene3D" id="3.30.465.10">
    <property type="match status" value="1"/>
</dbReference>
<dbReference type="Pfam" id="PF04030">
    <property type="entry name" value="ALO"/>
    <property type="match status" value="1"/>
</dbReference>
<dbReference type="OrthoDB" id="610608at2759"/>
<dbReference type="InterPro" id="IPR007173">
    <property type="entry name" value="ALO_C"/>
</dbReference>
<dbReference type="AlphaFoldDB" id="A0A8J1TUJ9"/>
<evidence type="ECO:0000313" key="4">
    <source>
        <dbReference type="Proteomes" id="UP000749559"/>
    </source>
</evidence>
<keyword evidence="2" id="KW-0472">Membrane</keyword>
<dbReference type="InterPro" id="IPR010031">
    <property type="entry name" value="FAD_lactone_oxidase-like"/>
</dbReference>
<dbReference type="GO" id="GO:0016020">
    <property type="term" value="C:membrane"/>
    <property type="evidence" value="ECO:0007669"/>
    <property type="project" value="InterPro"/>
</dbReference>
<dbReference type="Gene3D" id="3.30.43.10">
    <property type="entry name" value="Uridine Diphospho-n-acetylenolpyruvylglucosamine Reductase, domain 2"/>
    <property type="match status" value="1"/>
</dbReference>
<dbReference type="InterPro" id="IPR036318">
    <property type="entry name" value="FAD-bd_PCMH-like_sf"/>
</dbReference>
<dbReference type="GO" id="GO:0071949">
    <property type="term" value="F:FAD binding"/>
    <property type="evidence" value="ECO:0007669"/>
    <property type="project" value="InterPro"/>
</dbReference>
<dbReference type="PANTHER" id="PTHR43762">
    <property type="entry name" value="L-GULONOLACTONE OXIDASE"/>
    <property type="match status" value="1"/>
</dbReference>
<reference evidence="3" key="1">
    <citation type="submission" date="2022-03" db="EMBL/GenBank/DDBJ databases">
        <authorList>
            <person name="Martin C."/>
        </authorList>
    </citation>
    <scope>NUCLEOTIDE SEQUENCE</scope>
</reference>
<dbReference type="InterPro" id="IPR006094">
    <property type="entry name" value="Oxid_FAD_bind_N"/>
</dbReference>
<dbReference type="PANTHER" id="PTHR43762:SF1">
    <property type="entry name" value="D-ARABINONO-1,4-LACTONE OXIDASE"/>
    <property type="match status" value="1"/>
</dbReference>
<gene>
    <name evidence="3" type="ORF">OFUS_LOCUS6209</name>
</gene>
<dbReference type="InterPro" id="IPR016166">
    <property type="entry name" value="FAD-bd_PCMH"/>
</dbReference>
<dbReference type="InterPro" id="IPR016167">
    <property type="entry name" value="FAD-bd_PCMH_sub1"/>
</dbReference>
<evidence type="ECO:0000256" key="2">
    <source>
        <dbReference type="SAM" id="Phobius"/>
    </source>
</evidence>
<dbReference type="Pfam" id="PF01565">
    <property type="entry name" value="FAD_binding_4"/>
    <property type="match status" value="1"/>
</dbReference>
<feature type="region of interest" description="Disordered" evidence="1">
    <location>
        <begin position="426"/>
        <end position="455"/>
    </location>
</feature>
<dbReference type="GO" id="GO:0003885">
    <property type="term" value="F:D-arabinono-1,4-lactone oxidase activity"/>
    <property type="evidence" value="ECO:0007669"/>
    <property type="project" value="InterPro"/>
</dbReference>
<keyword evidence="2" id="KW-1133">Transmembrane helix</keyword>
<dbReference type="InterPro" id="IPR016169">
    <property type="entry name" value="FAD-bd_PCMH_sub2"/>
</dbReference>
<accession>A0A8J1TUJ9</accession>
<dbReference type="PROSITE" id="PS51387">
    <property type="entry name" value="FAD_PCMH"/>
    <property type="match status" value="1"/>
</dbReference>
<evidence type="ECO:0000313" key="3">
    <source>
        <dbReference type="EMBL" id="CAH1779396.1"/>
    </source>
</evidence>
<feature type="compositionally biased region" description="Polar residues" evidence="1">
    <location>
        <begin position="426"/>
        <end position="446"/>
    </location>
</feature>
<dbReference type="Proteomes" id="UP000749559">
    <property type="component" value="Unassembled WGS sequence"/>
</dbReference>
<keyword evidence="2" id="KW-0812">Transmembrane</keyword>
<evidence type="ECO:0000256" key="1">
    <source>
        <dbReference type="SAM" id="MobiDB-lite"/>
    </source>
</evidence>
<proteinExistence type="predicted"/>
<dbReference type="EMBL" id="CAIIXF020000003">
    <property type="protein sequence ID" value="CAH1779396.1"/>
    <property type="molecule type" value="Genomic_DNA"/>
</dbReference>
<name>A0A8J1TUJ9_OWEFU</name>
<feature type="transmembrane region" description="Helical" evidence="2">
    <location>
        <begin position="57"/>
        <end position="81"/>
    </location>
</feature>
<sequence length="655" mass="74971">MSDDSADRILKKQTYDTVTDIGKNENIRQDLLTPSRVKIYFESPTENRRCTHRNVTVGILATFALIVLVSSLVLLFTYVGWSEGQTNAIASKRNETNGHSLIKNVSTLHRLREELGEQVKFEMKYLDSRMDFFETQFINETILIQPKTVPQIQAVVKAANRLELKVRVIGLAGSWSPLWSEYGQILIDLQHLQRPAGDRMTFHPAVQEDEDATISSVASALVFELYDFMERHNVTWLSGIGYSGATLAGLFSTASHGEGIKETTLSEYLVGVKLVDSNGQLRSYNIHEHSKQMQALQCCLGMCGIFYDVTVKVYPAAVTRQRHRFWRVRDYIHNPENLNTILRDNIGVRMGWAPYSGATTSEWRYAGIHSKLPKSWRTDNDLMWIKLTDDSKEYEDYTLDPPYAYPPPRRNSRDVIKNMTYHDTTLTRVTTNAESESGANATSKPNATPAPPPKHWLQDAAAAAKSGIEKYFIRKNATYHRSASALKLGSIERIHKPIYGMGFISPENENFTMTDKMAKIVFSIIEEEMHQKGVISVIEVLFRWLRTSDSKCFLCPNNYPTSYGPYVVVTEILGMPGFPFNDFSKKFALETMREVPDARPHWAKMYSKVPGIIPHIRKTYHDNLEQFKRVRQNERWDPNDMFTNKLTRDIMYGDR</sequence>
<dbReference type="SUPFAM" id="SSF56176">
    <property type="entry name" value="FAD-binding/transporter-associated domain-like"/>
    <property type="match status" value="1"/>
</dbReference>